<reference evidence="2 3" key="1">
    <citation type="journal article" date="2016" name="Fungal Biol.">
        <title>The genome of Xylona heveae provides a window into fungal endophytism.</title>
        <authorList>
            <person name="Gazis R."/>
            <person name="Kuo A."/>
            <person name="Riley R."/>
            <person name="LaButti K."/>
            <person name="Lipzen A."/>
            <person name="Lin J."/>
            <person name="Amirebrahimi M."/>
            <person name="Hesse C.N."/>
            <person name="Spatafora J.W."/>
            <person name="Henrissat B."/>
            <person name="Hainaut M."/>
            <person name="Grigoriev I.V."/>
            <person name="Hibbett D.S."/>
        </authorList>
    </citation>
    <scope>NUCLEOTIDE SEQUENCE [LARGE SCALE GENOMIC DNA]</scope>
    <source>
        <strain evidence="2 3">TC161</strain>
    </source>
</reference>
<evidence type="ECO:0000256" key="1">
    <source>
        <dbReference type="SAM" id="Phobius"/>
    </source>
</evidence>
<keyword evidence="1" id="KW-0472">Membrane</keyword>
<organism evidence="2 3">
    <name type="scientific">Xylona heveae (strain CBS 132557 / TC161)</name>
    <dbReference type="NCBI Taxonomy" id="1328760"/>
    <lineage>
        <taxon>Eukaryota</taxon>
        <taxon>Fungi</taxon>
        <taxon>Dikarya</taxon>
        <taxon>Ascomycota</taxon>
        <taxon>Pezizomycotina</taxon>
        <taxon>Xylonomycetes</taxon>
        <taxon>Xylonales</taxon>
        <taxon>Xylonaceae</taxon>
        <taxon>Xylona</taxon>
    </lineage>
</organism>
<proteinExistence type="predicted"/>
<protein>
    <submittedName>
        <fullName evidence="2">Uncharacterized protein</fullName>
    </submittedName>
</protein>
<keyword evidence="1" id="KW-0812">Transmembrane</keyword>
<name>A0A164ZZC6_XYLHT</name>
<keyword evidence="3" id="KW-1185">Reference proteome</keyword>
<evidence type="ECO:0000313" key="3">
    <source>
        <dbReference type="Proteomes" id="UP000076632"/>
    </source>
</evidence>
<dbReference type="RefSeq" id="XP_018185292.1">
    <property type="nucleotide sequence ID" value="XM_018336556.1"/>
</dbReference>
<keyword evidence="1" id="KW-1133">Transmembrane helix</keyword>
<dbReference type="AlphaFoldDB" id="A0A164ZZC6"/>
<gene>
    <name evidence="2" type="ORF">L228DRAFT_39755</name>
</gene>
<feature type="transmembrane region" description="Helical" evidence="1">
    <location>
        <begin position="102"/>
        <end position="120"/>
    </location>
</feature>
<dbReference type="GeneID" id="28901693"/>
<dbReference type="InParanoid" id="A0A164ZZC6"/>
<sequence>MGYLSLVFMHQCSRWCFLSRFYPLEKFTKMLHLNRISYLCLFFWYMAGEPRGGALSGGTTASLQVCNTAARKSGQGPDLDGTEISYHVSSQLLFFCQKKKKTSEPVTCNVFLFLFLFLFLPPIKRKKERKIYNLIERKNKNCNLNQLSIYAFHPLRLQITMGFHELPQVK</sequence>
<evidence type="ECO:0000313" key="2">
    <source>
        <dbReference type="EMBL" id="KZF19737.1"/>
    </source>
</evidence>
<dbReference type="EMBL" id="KV407465">
    <property type="protein sequence ID" value="KZF19737.1"/>
    <property type="molecule type" value="Genomic_DNA"/>
</dbReference>
<dbReference type="Proteomes" id="UP000076632">
    <property type="component" value="Unassembled WGS sequence"/>
</dbReference>
<accession>A0A164ZZC6</accession>